<dbReference type="SUPFAM" id="SSF53335">
    <property type="entry name" value="S-adenosyl-L-methionine-dependent methyltransferases"/>
    <property type="match status" value="1"/>
</dbReference>
<accession>A0A0S8FRC1</accession>
<name>A0A0S8FRC1_UNCW3</name>
<dbReference type="InterPro" id="IPR029063">
    <property type="entry name" value="SAM-dependent_MTases_sf"/>
</dbReference>
<organism evidence="2 3">
    <name type="scientific">candidate division WOR_3 bacterium SM23_42</name>
    <dbReference type="NCBI Taxonomy" id="1703779"/>
    <lineage>
        <taxon>Bacteria</taxon>
        <taxon>Bacteria division WOR-3</taxon>
    </lineage>
</organism>
<protein>
    <recommendedName>
        <fullName evidence="1">Methyltransferase type 11 domain-containing protein</fullName>
    </recommendedName>
</protein>
<proteinExistence type="predicted"/>
<dbReference type="CDD" id="cd02440">
    <property type="entry name" value="AdoMet_MTases"/>
    <property type="match status" value="1"/>
</dbReference>
<sequence length="270" mass="30396">MNMEDLPERLALSSAGKIAKRLGTISGGRVLDVATAGGGFINTLMKTLKAYDSFVGIDYCASDESRKLMESAKIRFEGKPVRFFEMNAENLKFEAESFDTVCISHSLHHLANIDKVLTEMKRVLKNGGNFILQECYCDGDQTEAQKADELEHEWEARIDSLLGITHNKTFPKQRIMDVASSLKLRELEVSDSTHPVDCLCCERKYECEDPKNQATYHNEIKYIDNVIKKIKDYPDSGTRNRLREEGERIKEAIAKSGSAPASYLFIIGKA</sequence>
<evidence type="ECO:0000313" key="3">
    <source>
        <dbReference type="Proteomes" id="UP000051373"/>
    </source>
</evidence>
<evidence type="ECO:0000313" key="2">
    <source>
        <dbReference type="EMBL" id="KPK63270.1"/>
    </source>
</evidence>
<gene>
    <name evidence="2" type="ORF">AMJ83_07935</name>
</gene>
<evidence type="ECO:0000259" key="1">
    <source>
        <dbReference type="Pfam" id="PF08241"/>
    </source>
</evidence>
<dbReference type="Gene3D" id="3.40.50.150">
    <property type="entry name" value="Vaccinia Virus protein VP39"/>
    <property type="match status" value="1"/>
</dbReference>
<comment type="caution">
    <text evidence="2">The sequence shown here is derived from an EMBL/GenBank/DDBJ whole genome shotgun (WGS) entry which is preliminary data.</text>
</comment>
<dbReference type="PANTHER" id="PTHR43591">
    <property type="entry name" value="METHYLTRANSFERASE"/>
    <property type="match status" value="1"/>
</dbReference>
<dbReference type="Proteomes" id="UP000051373">
    <property type="component" value="Unassembled WGS sequence"/>
</dbReference>
<dbReference type="STRING" id="1703779.AMJ83_07935"/>
<dbReference type="AlphaFoldDB" id="A0A0S8FRC1"/>
<dbReference type="InterPro" id="IPR013216">
    <property type="entry name" value="Methyltransf_11"/>
</dbReference>
<dbReference type="Pfam" id="PF08241">
    <property type="entry name" value="Methyltransf_11"/>
    <property type="match status" value="1"/>
</dbReference>
<dbReference type="GO" id="GO:0008757">
    <property type="term" value="F:S-adenosylmethionine-dependent methyltransferase activity"/>
    <property type="evidence" value="ECO:0007669"/>
    <property type="project" value="InterPro"/>
</dbReference>
<reference evidence="2 3" key="1">
    <citation type="journal article" date="2015" name="Microbiome">
        <title>Genomic resolution of linkages in carbon, nitrogen, and sulfur cycling among widespread estuary sediment bacteria.</title>
        <authorList>
            <person name="Baker B.J."/>
            <person name="Lazar C.S."/>
            <person name="Teske A.P."/>
            <person name="Dick G.J."/>
        </authorList>
    </citation>
    <scope>NUCLEOTIDE SEQUENCE [LARGE SCALE GENOMIC DNA]</scope>
    <source>
        <strain evidence="2">SM23_42</strain>
    </source>
</reference>
<feature type="domain" description="Methyltransferase type 11" evidence="1">
    <location>
        <begin position="32"/>
        <end position="132"/>
    </location>
</feature>
<dbReference type="EMBL" id="LJUJ01000016">
    <property type="protein sequence ID" value="KPK63270.1"/>
    <property type="molecule type" value="Genomic_DNA"/>
</dbReference>